<dbReference type="Gene3D" id="3.40.50.20">
    <property type="match status" value="2"/>
</dbReference>
<name>A0AAW7CUK4_9GAMM</name>
<dbReference type="NCBIfam" id="NF003671">
    <property type="entry name" value="PRK05294.1"/>
    <property type="match status" value="1"/>
</dbReference>
<evidence type="ECO:0000313" key="22">
    <source>
        <dbReference type="EMBL" id="MDL5356005.1"/>
    </source>
</evidence>
<feature type="binding site" evidence="19">
    <location>
        <position position="176"/>
    </location>
    <ligand>
        <name>ATP</name>
        <dbReference type="ChEBI" id="CHEBI:30616"/>
        <label>1</label>
    </ligand>
</feature>
<comment type="pathway">
    <text evidence="2 19">Pyrimidine metabolism; UMP biosynthesis via de novo pathway; (S)-dihydroorotate from bicarbonate: step 1/3.</text>
</comment>
<dbReference type="NCBIfam" id="NF009455">
    <property type="entry name" value="PRK12815.1"/>
    <property type="match status" value="1"/>
</dbReference>
<feature type="region of interest" description="Carboxyphosphate synthetic domain" evidence="19">
    <location>
        <begin position="1"/>
        <end position="403"/>
    </location>
</feature>
<feature type="binding site" evidence="19">
    <location>
        <position position="789"/>
    </location>
    <ligand>
        <name>ATP</name>
        <dbReference type="ChEBI" id="CHEBI:30616"/>
        <label>2</label>
    </ligand>
</feature>
<dbReference type="SUPFAM" id="SSF48108">
    <property type="entry name" value="Carbamoyl phosphate synthetase, large subunit connection domain"/>
    <property type="match status" value="1"/>
</dbReference>
<feature type="binding site" evidence="19">
    <location>
        <position position="829"/>
    </location>
    <ligand>
        <name>ATP</name>
        <dbReference type="ChEBI" id="CHEBI:30616"/>
        <label>2</label>
    </ligand>
</feature>
<dbReference type="FunFam" id="3.30.470.20:FF:000007">
    <property type="entry name" value="Carbamoyl-phosphate synthase large chain"/>
    <property type="match status" value="1"/>
</dbReference>
<evidence type="ECO:0000256" key="15">
    <source>
        <dbReference type="ARBA" id="ARBA00047359"/>
    </source>
</evidence>
<evidence type="ECO:0000256" key="6">
    <source>
        <dbReference type="ARBA" id="ARBA00022598"/>
    </source>
</evidence>
<comment type="similarity">
    <text evidence="4 19">Belongs to the CarB family.</text>
</comment>
<feature type="region of interest" description="Carbamoyl phosphate synthetic domain" evidence="19">
    <location>
        <begin position="554"/>
        <end position="936"/>
    </location>
</feature>
<dbReference type="GO" id="GO:0004088">
    <property type="term" value="F:carbamoyl-phosphate synthase (glutamine-hydrolyzing) activity"/>
    <property type="evidence" value="ECO:0007669"/>
    <property type="project" value="UniProtKB-UniRule"/>
</dbReference>
<evidence type="ECO:0000256" key="9">
    <source>
        <dbReference type="ARBA" id="ARBA00022737"/>
    </source>
</evidence>
<feature type="binding site" evidence="19">
    <location>
        <position position="754"/>
    </location>
    <ligand>
        <name>ATP</name>
        <dbReference type="ChEBI" id="CHEBI:30616"/>
        <label>2</label>
    </ligand>
</feature>
<feature type="binding site" evidence="19">
    <location>
        <position position="169"/>
    </location>
    <ligand>
        <name>ATP</name>
        <dbReference type="ChEBI" id="CHEBI:30616"/>
        <label>1</label>
    </ligand>
</feature>
<dbReference type="Pfam" id="PF02142">
    <property type="entry name" value="MGS"/>
    <property type="match status" value="1"/>
</dbReference>
<feature type="binding site" evidence="19">
    <location>
        <position position="285"/>
    </location>
    <ligand>
        <name>Mn(2+)</name>
        <dbReference type="ChEBI" id="CHEBI:29035"/>
        <label>1</label>
    </ligand>
</feature>
<evidence type="ECO:0000259" key="21">
    <source>
        <dbReference type="PROSITE" id="PS51855"/>
    </source>
</evidence>
<dbReference type="AlphaFoldDB" id="A0AAW7CUK4"/>
<dbReference type="EC" id="6.3.4.16" evidence="19"/>
<evidence type="ECO:0000256" key="11">
    <source>
        <dbReference type="ARBA" id="ARBA00022840"/>
    </source>
</evidence>
<feature type="binding site" evidence="19">
    <location>
        <position position="301"/>
    </location>
    <ligand>
        <name>Mn(2+)</name>
        <dbReference type="ChEBI" id="CHEBI:29035"/>
        <label>2</label>
    </ligand>
</feature>
<dbReference type="InterPro" id="IPR016185">
    <property type="entry name" value="PreATP-grasp_dom_sf"/>
</dbReference>
<dbReference type="PRINTS" id="PR00098">
    <property type="entry name" value="CPSASE"/>
</dbReference>
<dbReference type="PROSITE" id="PS50975">
    <property type="entry name" value="ATP_GRASP"/>
    <property type="match status" value="2"/>
</dbReference>
<dbReference type="SUPFAM" id="SSF56059">
    <property type="entry name" value="Glutathione synthetase ATP-binding domain-like"/>
    <property type="match status" value="2"/>
</dbReference>
<feature type="binding site" evidence="19">
    <location>
        <position position="299"/>
    </location>
    <ligand>
        <name>Mn(2+)</name>
        <dbReference type="ChEBI" id="CHEBI:29035"/>
        <label>1</label>
    </ligand>
</feature>
<dbReference type="Gene3D" id="3.30.470.20">
    <property type="entry name" value="ATP-grasp fold, B domain"/>
    <property type="match status" value="2"/>
</dbReference>
<dbReference type="PANTHER" id="PTHR11405:SF53">
    <property type="entry name" value="CARBAMOYL-PHOSPHATE SYNTHASE [AMMONIA], MITOCHONDRIAL"/>
    <property type="match status" value="1"/>
</dbReference>
<dbReference type="InterPro" id="IPR006275">
    <property type="entry name" value="CPSase_lsu"/>
</dbReference>
<feature type="binding site" evidence="19">
    <location>
        <position position="788"/>
    </location>
    <ligand>
        <name>ATP</name>
        <dbReference type="ChEBI" id="CHEBI:30616"/>
        <label>2</label>
    </ligand>
</feature>
<dbReference type="FunFam" id="3.30.470.20:FF:000013">
    <property type="entry name" value="Carbamoyl-phosphate synthase large chain"/>
    <property type="match status" value="1"/>
</dbReference>
<evidence type="ECO:0000256" key="7">
    <source>
        <dbReference type="ARBA" id="ARBA00022605"/>
    </source>
</evidence>
<dbReference type="InterPro" id="IPR036897">
    <property type="entry name" value="CarbamoylP_synth_lsu_oligo_sf"/>
</dbReference>
<dbReference type="GO" id="GO:0004087">
    <property type="term" value="F:carbamoyl-phosphate synthase (ammonia) activity"/>
    <property type="evidence" value="ECO:0007669"/>
    <property type="project" value="UniProtKB-EC"/>
</dbReference>
<evidence type="ECO:0000256" key="12">
    <source>
        <dbReference type="ARBA" id="ARBA00022842"/>
    </source>
</evidence>
<keyword evidence="13 19" id="KW-0665">Pyrimidine biosynthesis</keyword>
<evidence type="ECO:0000256" key="16">
    <source>
        <dbReference type="ARBA" id="ARBA00048816"/>
    </source>
</evidence>
<evidence type="ECO:0000256" key="3">
    <source>
        <dbReference type="ARBA" id="ARBA00005077"/>
    </source>
</evidence>
<evidence type="ECO:0000256" key="13">
    <source>
        <dbReference type="ARBA" id="ARBA00022975"/>
    </source>
</evidence>
<dbReference type="GO" id="GO:0046872">
    <property type="term" value="F:metal ion binding"/>
    <property type="evidence" value="ECO:0007669"/>
    <property type="project" value="UniProtKB-KW"/>
</dbReference>
<dbReference type="PROSITE" id="PS51257">
    <property type="entry name" value="PROKAR_LIPOPROTEIN"/>
    <property type="match status" value="1"/>
</dbReference>
<dbReference type="InterPro" id="IPR011607">
    <property type="entry name" value="MGS-like_dom"/>
</dbReference>
<dbReference type="FunFam" id="3.40.50.20:FF:000001">
    <property type="entry name" value="Carbamoyl-phosphate synthase large chain"/>
    <property type="match status" value="1"/>
</dbReference>
<keyword evidence="6 19" id="KW-0436">Ligase</keyword>
<dbReference type="PROSITE" id="PS51855">
    <property type="entry name" value="MGS"/>
    <property type="match status" value="1"/>
</dbReference>
<feature type="binding site" evidence="19">
    <location>
        <position position="301"/>
    </location>
    <ligand>
        <name>Mg(2+)</name>
        <dbReference type="ChEBI" id="CHEBI:18420"/>
        <label>2</label>
    </ligand>
</feature>
<dbReference type="InterPro" id="IPR011761">
    <property type="entry name" value="ATP-grasp"/>
</dbReference>
<feature type="region of interest" description="Allosteric domain" evidence="19">
    <location>
        <begin position="937"/>
        <end position="1075"/>
    </location>
</feature>
<feature type="domain" description="ATP-grasp" evidence="20">
    <location>
        <begin position="133"/>
        <end position="328"/>
    </location>
</feature>
<feature type="binding site" evidence="19">
    <location>
        <position position="841"/>
    </location>
    <ligand>
        <name>ATP</name>
        <dbReference type="ChEBI" id="CHEBI:30616"/>
        <label>2</label>
    </ligand>
</feature>
<feature type="binding site" evidence="19">
    <location>
        <position position="299"/>
    </location>
    <ligand>
        <name>Mg(2+)</name>
        <dbReference type="ChEBI" id="CHEBI:18420"/>
        <label>1</label>
    </ligand>
</feature>
<dbReference type="InterPro" id="IPR005483">
    <property type="entry name" value="CPSase_dom"/>
</dbReference>
<feature type="binding site" evidence="19">
    <location>
        <position position="786"/>
    </location>
    <ligand>
        <name>ATP</name>
        <dbReference type="ChEBI" id="CHEBI:30616"/>
        <label>2</label>
    </ligand>
</feature>
<evidence type="ECO:0000256" key="14">
    <source>
        <dbReference type="ARBA" id="ARBA00023211"/>
    </source>
</evidence>
<evidence type="ECO:0000256" key="1">
    <source>
        <dbReference type="ARBA" id="ARBA00001936"/>
    </source>
</evidence>
<dbReference type="PANTHER" id="PTHR11405">
    <property type="entry name" value="CARBAMOYLTRANSFERASE FAMILY MEMBER"/>
    <property type="match status" value="1"/>
</dbReference>
<dbReference type="FunFam" id="3.40.50.20:FF:000003">
    <property type="entry name" value="Carbamoyl-phosphate synthase large chain"/>
    <property type="match status" value="1"/>
</dbReference>
<dbReference type="Proteomes" id="UP001224739">
    <property type="component" value="Unassembled WGS sequence"/>
</dbReference>
<feature type="binding site" evidence="19">
    <location>
        <position position="285"/>
    </location>
    <ligand>
        <name>ATP</name>
        <dbReference type="ChEBI" id="CHEBI:30616"/>
        <label>1</label>
    </ligand>
</feature>
<feature type="binding site" evidence="19">
    <location>
        <position position="129"/>
    </location>
    <ligand>
        <name>ATP</name>
        <dbReference type="ChEBI" id="CHEBI:30616"/>
        <label>1</label>
    </ligand>
</feature>
<keyword evidence="7 19" id="KW-0028">Amino-acid biosynthesis</keyword>
<feature type="binding site" evidence="19">
    <location>
        <position position="756"/>
    </location>
    <ligand>
        <name>ATP</name>
        <dbReference type="ChEBI" id="CHEBI:30616"/>
        <label>2</label>
    </ligand>
</feature>
<feature type="binding site" evidence="19">
    <location>
        <position position="829"/>
    </location>
    <ligand>
        <name>Mg(2+)</name>
        <dbReference type="ChEBI" id="CHEBI:18420"/>
        <label>3</label>
    </ligand>
</feature>
<evidence type="ECO:0000256" key="2">
    <source>
        <dbReference type="ARBA" id="ARBA00004812"/>
    </source>
</evidence>
<dbReference type="HAMAP" id="MF_01210_B">
    <property type="entry name" value="CPSase_L_chain_B"/>
    <property type="match status" value="1"/>
</dbReference>
<evidence type="ECO:0000256" key="8">
    <source>
        <dbReference type="ARBA" id="ARBA00022723"/>
    </source>
</evidence>
<dbReference type="Pfam" id="PF25596">
    <property type="entry name" value="CPSase_L_D1"/>
    <property type="match status" value="2"/>
</dbReference>
<accession>A0AAW7CUK4</accession>
<dbReference type="CDD" id="cd01424">
    <property type="entry name" value="MGS_CPS_II"/>
    <property type="match status" value="1"/>
</dbReference>
<gene>
    <name evidence="19 22" type="primary">carB</name>
    <name evidence="22" type="ORF">QSH02_14280</name>
</gene>
<feature type="domain" description="MGS-like" evidence="21">
    <location>
        <begin position="937"/>
        <end position="1075"/>
    </location>
</feature>
<comment type="catalytic activity">
    <reaction evidence="15 19">
        <text>hydrogencarbonate + NH4(+) + 2 ATP = carbamoyl phosphate + 2 ADP + phosphate + 2 H(+)</text>
        <dbReference type="Rhea" id="RHEA:18029"/>
        <dbReference type="ChEBI" id="CHEBI:15378"/>
        <dbReference type="ChEBI" id="CHEBI:17544"/>
        <dbReference type="ChEBI" id="CHEBI:28938"/>
        <dbReference type="ChEBI" id="CHEBI:30616"/>
        <dbReference type="ChEBI" id="CHEBI:43474"/>
        <dbReference type="ChEBI" id="CHEBI:58228"/>
        <dbReference type="ChEBI" id="CHEBI:456216"/>
        <dbReference type="EC" id="6.3.4.16"/>
    </reaction>
</comment>
<comment type="domain">
    <text evidence="19">The large subunit is composed of 2 ATP-grasp domains that are involved in binding the 2 ATP molecules needed for carbamoyl phosphate synthesis. The N-terminal ATP-grasp domain (referred to as the carboxyphosphate synthetic component) catalyzes the ATP-dependent phosphorylation of hydrogencarbonate to carboxyphosphate and the subsequent nucleophilic attack by ammonia to form a carbamate intermediate. The C-terminal ATP-grasp domain (referred to as the carbamoyl phosphate synthetic component) then catalyzes the phosphorylation of carbamate with the second ATP to form the end product carbamoyl phosphate. The reactive and unstable enzyme intermediates are sequentially channeled from one active site to the next through the interior of the protein over a distance of at least 96 A.</text>
</comment>
<dbReference type="GO" id="GO:0006541">
    <property type="term" value="P:glutamine metabolic process"/>
    <property type="evidence" value="ECO:0007669"/>
    <property type="project" value="TreeGrafter"/>
</dbReference>
<feature type="binding site" evidence="19">
    <location>
        <position position="829"/>
    </location>
    <ligand>
        <name>Mn(2+)</name>
        <dbReference type="ChEBI" id="CHEBI:29035"/>
        <label>3</label>
    </ligand>
</feature>
<feature type="region of interest" description="Oligomerization domain" evidence="19">
    <location>
        <begin position="404"/>
        <end position="553"/>
    </location>
</feature>
<dbReference type="RefSeq" id="WP_286039322.1">
    <property type="nucleotide sequence ID" value="NZ_JASVWJ010000013.1"/>
</dbReference>
<comment type="caution">
    <text evidence="22">The sequence shown here is derived from an EMBL/GenBank/DDBJ whole genome shotgun (WGS) entry which is preliminary data.</text>
</comment>
<evidence type="ECO:0000256" key="18">
    <source>
        <dbReference type="ARBA" id="ARBA00062056"/>
    </source>
</evidence>
<dbReference type="PROSITE" id="PS00867">
    <property type="entry name" value="CPSASE_2"/>
    <property type="match status" value="2"/>
</dbReference>
<feature type="binding site" evidence="19">
    <location>
        <position position="761"/>
    </location>
    <ligand>
        <name>ATP</name>
        <dbReference type="ChEBI" id="CHEBI:30616"/>
        <label>2</label>
    </ligand>
</feature>
<feature type="binding site" evidence="19">
    <location>
        <position position="208"/>
    </location>
    <ligand>
        <name>ATP</name>
        <dbReference type="ChEBI" id="CHEBI:30616"/>
        <label>1</label>
    </ligand>
</feature>
<dbReference type="GO" id="GO:0005524">
    <property type="term" value="F:ATP binding"/>
    <property type="evidence" value="ECO:0007669"/>
    <property type="project" value="UniProtKB-UniRule"/>
</dbReference>
<dbReference type="GeneID" id="83613740"/>
<feature type="binding site" evidence="19">
    <location>
        <position position="243"/>
    </location>
    <ligand>
        <name>ATP</name>
        <dbReference type="ChEBI" id="CHEBI:30616"/>
        <label>1</label>
    </ligand>
</feature>
<feature type="binding site" evidence="19">
    <location>
        <position position="299"/>
    </location>
    <ligand>
        <name>Mn(2+)</name>
        <dbReference type="ChEBI" id="CHEBI:29035"/>
        <label>2</label>
    </ligand>
</feature>
<feature type="binding site" evidence="19">
    <location>
        <position position="841"/>
    </location>
    <ligand>
        <name>Mg(2+)</name>
        <dbReference type="ChEBI" id="CHEBI:18420"/>
        <label>4</label>
    </ligand>
</feature>
<protein>
    <recommendedName>
        <fullName evidence="19">Carbamoyl phosphate synthase large chain</fullName>
        <ecNumber evidence="19">6.3.4.16</ecNumber>
        <ecNumber evidence="19">6.3.5.5</ecNumber>
    </recommendedName>
    <alternativeName>
        <fullName evidence="19">Carbamoyl phosphate synthetase ammonia chain</fullName>
    </alternativeName>
</protein>
<dbReference type="GO" id="GO:0005737">
    <property type="term" value="C:cytoplasm"/>
    <property type="evidence" value="ECO:0007669"/>
    <property type="project" value="TreeGrafter"/>
</dbReference>
<feature type="binding site" evidence="19">
    <location>
        <position position="841"/>
    </location>
    <ligand>
        <name>Mg(2+)</name>
        <dbReference type="ChEBI" id="CHEBI:18420"/>
        <label>3</label>
    </ligand>
</feature>
<dbReference type="InterPro" id="IPR036914">
    <property type="entry name" value="MGS-like_dom_sf"/>
</dbReference>
<dbReference type="Gene3D" id="1.10.1030.10">
    <property type="entry name" value="Carbamoyl-phosphate synthetase, large subunit oligomerisation domain"/>
    <property type="match status" value="1"/>
</dbReference>
<dbReference type="Pfam" id="PF02786">
    <property type="entry name" value="CPSase_L_D2"/>
    <property type="match status" value="2"/>
</dbReference>
<comment type="subunit">
    <text evidence="18 19">Composed of two chains; the small (or glutamine) chain promotes the hydrolysis of glutamine to ammonia, which is used by the large (or ammonia) chain to synthesize carbamoyl phosphate. Tetramer of heterodimers (alpha,beta)4.</text>
</comment>
<feature type="binding site" evidence="19">
    <location>
        <position position="285"/>
    </location>
    <ligand>
        <name>Mg(2+)</name>
        <dbReference type="ChEBI" id="CHEBI:18420"/>
        <label>1</label>
    </ligand>
</feature>
<feature type="binding site" evidence="19">
    <location>
        <position position="210"/>
    </location>
    <ligand>
        <name>ATP</name>
        <dbReference type="ChEBI" id="CHEBI:30616"/>
        <label>1</label>
    </ligand>
</feature>
<dbReference type="InterPro" id="IPR058047">
    <property type="entry name" value="CPSase_preATP-grasp"/>
</dbReference>
<dbReference type="SMART" id="SM00851">
    <property type="entry name" value="MGS"/>
    <property type="match status" value="1"/>
</dbReference>
<comment type="cofactor">
    <cofactor evidence="19">
        <name>Mg(2+)</name>
        <dbReference type="ChEBI" id="CHEBI:18420"/>
    </cofactor>
    <cofactor evidence="19">
        <name>Mn(2+)</name>
        <dbReference type="ChEBI" id="CHEBI:29035"/>
    </cofactor>
    <text evidence="19">Binds 4 Mg(2+) or Mn(2+) ions per subunit.</text>
</comment>
<evidence type="ECO:0000256" key="19">
    <source>
        <dbReference type="HAMAP-Rule" id="MF_01210"/>
    </source>
</evidence>
<comment type="function">
    <text evidence="17 19">Large subunit of the glutamine-dependent carbamoyl phosphate synthetase (CPSase). CPSase catalyzes the formation of carbamoyl phosphate from the ammonia moiety of glutamine, carbonate, and phosphate donated by ATP, constituting the first step of 2 biosynthetic pathways, one leading to arginine and/or urea and the other to pyrimidine nucleotides. The large subunit (synthetase) binds the substrates ammonia (free or transferred from glutamine from the small subunit), hydrogencarbonate and ATP and carries out an ATP-coupled ligase reaction, activating hydrogencarbonate by forming carboxy phosphate which reacts with ammonia to form carbamoyl phosphate.</text>
</comment>
<keyword evidence="10 19" id="KW-0547">Nucleotide-binding</keyword>
<dbReference type="FunFam" id="3.30.1490.20:FF:000001">
    <property type="entry name" value="Carbamoyl-phosphate synthase large chain"/>
    <property type="match status" value="1"/>
</dbReference>
<comment type="catalytic activity">
    <reaction evidence="16 19">
        <text>hydrogencarbonate + L-glutamine + 2 ATP + H2O = carbamoyl phosphate + L-glutamate + 2 ADP + phosphate + 2 H(+)</text>
        <dbReference type="Rhea" id="RHEA:18633"/>
        <dbReference type="ChEBI" id="CHEBI:15377"/>
        <dbReference type="ChEBI" id="CHEBI:15378"/>
        <dbReference type="ChEBI" id="CHEBI:17544"/>
        <dbReference type="ChEBI" id="CHEBI:29985"/>
        <dbReference type="ChEBI" id="CHEBI:30616"/>
        <dbReference type="ChEBI" id="CHEBI:43474"/>
        <dbReference type="ChEBI" id="CHEBI:58228"/>
        <dbReference type="ChEBI" id="CHEBI:58359"/>
        <dbReference type="ChEBI" id="CHEBI:456216"/>
        <dbReference type="EC" id="6.3.5.5"/>
    </reaction>
</comment>
<keyword evidence="11 19" id="KW-0067">ATP-binding</keyword>
<keyword evidence="8" id="KW-0479">Metal-binding</keyword>
<dbReference type="NCBIfam" id="TIGR01369">
    <property type="entry name" value="CPSaseII_lrg"/>
    <property type="match status" value="1"/>
</dbReference>
<dbReference type="PROSITE" id="PS00866">
    <property type="entry name" value="CPSASE_1"/>
    <property type="match status" value="2"/>
</dbReference>
<feature type="binding site" evidence="19">
    <location>
        <position position="299"/>
    </location>
    <ligand>
        <name>Mg(2+)</name>
        <dbReference type="ChEBI" id="CHEBI:18420"/>
        <label>2</label>
    </ligand>
</feature>
<evidence type="ECO:0000256" key="17">
    <source>
        <dbReference type="ARBA" id="ARBA00057223"/>
    </source>
</evidence>
<feature type="binding site" evidence="19">
    <location>
        <position position="841"/>
    </location>
    <ligand>
        <name>Mn(2+)</name>
        <dbReference type="ChEBI" id="CHEBI:29035"/>
        <label>4</label>
    </ligand>
</feature>
<reference evidence="22" key="1">
    <citation type="submission" date="2023-06" db="EMBL/GenBank/DDBJ databases">
        <title>Acute promotion of culturable opportunistic pathogens and persistent increase of antibiotic resistance following antibiotic exposure in mouse gut microbiota.</title>
        <authorList>
            <person name="Li L."/>
            <person name="Wang B."/>
            <person name="Sun Y."/>
            <person name="Wang M."/>
            <person name="Xu H."/>
        </authorList>
    </citation>
    <scope>NUCLEOTIDE SEQUENCE</scope>
    <source>
        <strain evidence="22">EPA10_1</strain>
    </source>
</reference>
<evidence type="ECO:0000256" key="5">
    <source>
        <dbReference type="ARBA" id="ARBA00022571"/>
    </source>
</evidence>
<feature type="binding site" evidence="19">
    <location>
        <position position="242"/>
    </location>
    <ligand>
        <name>ATP</name>
        <dbReference type="ChEBI" id="CHEBI:30616"/>
        <label>1</label>
    </ligand>
</feature>
<dbReference type="GO" id="GO:0044205">
    <property type="term" value="P:'de novo' UMP biosynthetic process"/>
    <property type="evidence" value="ECO:0007669"/>
    <property type="project" value="UniProtKB-UniRule"/>
</dbReference>
<dbReference type="SUPFAM" id="SSF52335">
    <property type="entry name" value="Methylglyoxal synthase-like"/>
    <property type="match status" value="1"/>
</dbReference>
<feature type="binding site" evidence="19">
    <location>
        <position position="241"/>
    </location>
    <ligand>
        <name>ATP</name>
        <dbReference type="ChEBI" id="CHEBI:30616"/>
        <label>1</label>
    </ligand>
</feature>
<dbReference type="InterPro" id="IPR033937">
    <property type="entry name" value="MGS_CPS_CarB"/>
</dbReference>
<keyword evidence="12" id="KW-0460">Magnesium</keyword>
<dbReference type="EMBL" id="JASVWL010000012">
    <property type="protein sequence ID" value="MDL5356005.1"/>
    <property type="molecule type" value="Genomic_DNA"/>
</dbReference>
<organism evidence="22 23">
    <name type="scientific">Proteus faecis</name>
    <dbReference type="NCBI Taxonomy" id="2050967"/>
    <lineage>
        <taxon>Bacteria</taxon>
        <taxon>Pseudomonadati</taxon>
        <taxon>Pseudomonadota</taxon>
        <taxon>Gammaproteobacteria</taxon>
        <taxon>Enterobacterales</taxon>
        <taxon>Morganellaceae</taxon>
        <taxon>Proteus</taxon>
    </lineage>
</organism>
<feature type="binding site" evidence="19">
    <location>
        <position position="843"/>
    </location>
    <ligand>
        <name>Mg(2+)</name>
        <dbReference type="ChEBI" id="CHEBI:18420"/>
        <label>4</label>
    </ligand>
</feature>
<dbReference type="GO" id="GO:0006526">
    <property type="term" value="P:L-arginine biosynthetic process"/>
    <property type="evidence" value="ECO:0007669"/>
    <property type="project" value="UniProtKB-UniRule"/>
</dbReference>
<dbReference type="EC" id="6.3.5.5" evidence="19"/>
<comment type="pathway">
    <text evidence="3 19">Amino-acid biosynthesis; L-arginine biosynthesis; carbamoyl phosphate from bicarbonate: step 1/1.</text>
</comment>
<evidence type="ECO:0000259" key="20">
    <source>
        <dbReference type="PROSITE" id="PS50975"/>
    </source>
</evidence>
<keyword evidence="9 19" id="KW-0677">Repeat</keyword>
<proteinExistence type="inferred from homology"/>
<dbReference type="InterPro" id="IPR005480">
    <property type="entry name" value="CPSase_lsu_oligo"/>
</dbReference>
<feature type="binding site" evidence="19">
    <location>
        <position position="843"/>
    </location>
    <ligand>
        <name>Mn(2+)</name>
        <dbReference type="ChEBI" id="CHEBI:29035"/>
        <label>4</label>
    </ligand>
</feature>
<dbReference type="FunFam" id="1.10.1030.10:FF:000002">
    <property type="entry name" value="Carbamoyl-phosphate synthase large chain"/>
    <property type="match status" value="1"/>
</dbReference>
<evidence type="ECO:0000256" key="10">
    <source>
        <dbReference type="ARBA" id="ARBA00022741"/>
    </source>
</evidence>
<dbReference type="HAMAP" id="MF_01210_A">
    <property type="entry name" value="CPSase_L_chain_A"/>
    <property type="match status" value="1"/>
</dbReference>
<feature type="binding site" evidence="19">
    <location>
        <position position="299"/>
    </location>
    <ligand>
        <name>ATP</name>
        <dbReference type="ChEBI" id="CHEBI:30616"/>
        <label>1</label>
    </ligand>
</feature>
<feature type="domain" description="ATP-grasp" evidence="20">
    <location>
        <begin position="679"/>
        <end position="870"/>
    </location>
</feature>
<comment type="cofactor">
    <cofactor evidence="1">
        <name>Mn(2+)</name>
        <dbReference type="ChEBI" id="CHEBI:29035"/>
    </cofactor>
</comment>
<feature type="binding site" evidence="19">
    <location>
        <position position="841"/>
    </location>
    <ligand>
        <name>Mn(2+)</name>
        <dbReference type="ChEBI" id="CHEBI:29035"/>
        <label>3</label>
    </ligand>
</feature>
<dbReference type="InterPro" id="IPR005479">
    <property type="entry name" value="CPAse_ATP-bd"/>
</dbReference>
<evidence type="ECO:0000256" key="4">
    <source>
        <dbReference type="ARBA" id="ARBA00009799"/>
    </source>
</evidence>
<keyword evidence="14" id="KW-0464">Manganese</keyword>
<dbReference type="FunFam" id="3.40.50.1380:FF:000004">
    <property type="entry name" value="Carbamoyl-phosphate synthase large chain"/>
    <property type="match status" value="1"/>
</dbReference>
<dbReference type="SMART" id="SM01096">
    <property type="entry name" value="CPSase_L_D3"/>
    <property type="match status" value="1"/>
</dbReference>
<dbReference type="SUPFAM" id="SSF52440">
    <property type="entry name" value="PreATP-grasp domain"/>
    <property type="match status" value="2"/>
</dbReference>
<feature type="binding site" evidence="19">
    <location>
        <position position="175"/>
    </location>
    <ligand>
        <name>ATP</name>
        <dbReference type="ChEBI" id="CHEBI:30616"/>
        <label>1</label>
    </ligand>
</feature>
<sequence>MAKRTDIKTILILGAGPIVIGQACEFDYSGAQACKALREEGYRVVLVNSNPATIMTDPEMADATYIEPIHWQVVRKIIEKERPDAVLPTMGGQTALNCALELERQGVLAEFGVTMIGATADAIDKAEDRQRFDKAMKKIGLDTARSGIAHNLDEAFAVAEQVGFPCIIRPSFTMGGTGGGIAYNREEFEEICIRGLDLSPTNELLIDESLIGWKEYEMEVVRDKNDNCIIVCSIENFDAMGIHTGDSITVAPAQTLTDKEYQIMRNASMAVLREIGVETGGSNVQFAVDPKTGRLIVIEMNPRVSRSSALASKATGFPIAKVAAKLAVGYTLDELMNDITGGRTPASFEPSIDYVVTKIPRFNFEKFAGTNDRLTTQMKSVGEVMAIGRTQQESLQKALRGLEVGATGFDPKVDLDDPEALTKIRRELKDAGSDRIWYIADAFRAGLSVDGVFNLTNIDRWFLVQIEEIVRLEEKVSEVGIKGLNADFLRQLKRKGFADARLARILNVKEHTIRQLREQYQLHPVYKRVDTCAAEFATDTAYMYSTYEEECEANPNQDKPKVMILGGGPNRIGQGIEFDYCCVHAALALREDGYETIMVNCNPETVSTDYDTSDRLYFEPVTLEDVLEIVRIEKPKGVIVQYGGQTPLKLARALEAEGVPVIGTTPDAIDKAEDRERFQKAVDKLGLKQPENATVTALEEAVEKAQSIGYPLVVRPSYVLGGRAMEIVYDEVDLRRYFQTAVSVSNDAPVLLDRFLDDAIEVDIDAICDGKQVVIGGIMEHIEQAGVHSGDSACSLPAYTLSKEIQDVMRKQVRELAFELGVKGLMNAQFAVKGDDVYLIEVNPRAARTVPFVSKATGVPLAKVAARVMIGQSLEEQGVTKEVIPPYYSVKEVVLPFNKFAGVDPILGPEMRSTGEVMGVGATFAQAFAKAMLGSNSTMKQKGRALLSVREGDKKRIVDLATKLLKSGFELDATHGTAIVLGEAGINPRLVNKVHEGRPHIEDRIKNSEYDYIVNTTSGRQAIEDSKIIRRSALRYKVHYDTTLNGGFATTLSLTADPTASVISVQEMHKKINKA</sequence>
<evidence type="ECO:0000313" key="23">
    <source>
        <dbReference type="Proteomes" id="UP001224739"/>
    </source>
</evidence>
<feature type="binding site" evidence="19">
    <location>
        <position position="715"/>
    </location>
    <ligand>
        <name>ATP</name>
        <dbReference type="ChEBI" id="CHEBI:30616"/>
        <label>2</label>
    </ligand>
</feature>
<feature type="binding site" evidence="19">
    <location>
        <position position="215"/>
    </location>
    <ligand>
        <name>ATP</name>
        <dbReference type="ChEBI" id="CHEBI:30616"/>
        <label>1</label>
    </ligand>
</feature>
<feature type="binding site" evidence="19">
    <location>
        <position position="787"/>
    </location>
    <ligand>
        <name>ATP</name>
        <dbReference type="ChEBI" id="CHEBI:30616"/>
        <label>2</label>
    </ligand>
</feature>
<keyword evidence="5 19" id="KW-0055">Arginine biosynthesis</keyword>
<dbReference type="Pfam" id="PF02787">
    <property type="entry name" value="CPSase_L_D3"/>
    <property type="match status" value="1"/>
</dbReference>
<dbReference type="Gene3D" id="3.40.50.1380">
    <property type="entry name" value="Methylglyoxal synthase-like domain"/>
    <property type="match status" value="1"/>
</dbReference>